<evidence type="ECO:0000313" key="11">
    <source>
        <dbReference type="EMBL" id="ALM25792.1"/>
    </source>
</evidence>
<feature type="region of interest" description="Disordered" evidence="10">
    <location>
        <begin position="12"/>
        <end position="51"/>
    </location>
</feature>
<name>A0A0S1TK47_SALPM</name>
<proteinExistence type="evidence at transcript level"/>
<keyword evidence="9" id="KW-0503">Monooxygenase</keyword>
<dbReference type="PANTHER" id="PTHR47955">
    <property type="entry name" value="CYTOCHROME P450 FAMILY 71 PROTEIN"/>
    <property type="match status" value="1"/>
</dbReference>
<dbReference type="GO" id="GO:0005506">
    <property type="term" value="F:iron ion binding"/>
    <property type="evidence" value="ECO:0007669"/>
    <property type="project" value="InterPro"/>
</dbReference>
<gene>
    <name evidence="11" type="primary">CYP71AU68</name>
</gene>
<evidence type="ECO:0000256" key="6">
    <source>
        <dbReference type="ARBA" id="ARBA00023002"/>
    </source>
</evidence>
<dbReference type="InterPro" id="IPR002401">
    <property type="entry name" value="Cyt_P450_E_grp-I"/>
</dbReference>
<accession>A0A0S1TK47</accession>
<evidence type="ECO:0000256" key="3">
    <source>
        <dbReference type="ARBA" id="ARBA00010617"/>
    </source>
</evidence>
<evidence type="ECO:0000256" key="9">
    <source>
        <dbReference type="RuleBase" id="RU000461"/>
    </source>
</evidence>
<dbReference type="GO" id="GO:0016712">
    <property type="term" value="F:oxidoreductase activity, acting on paired donors, with incorporation or reduction of molecular oxygen, reduced flavin or flavoprotein as one donor, and incorporation of one atom of oxygen"/>
    <property type="evidence" value="ECO:0007669"/>
    <property type="project" value="UniProtKB-ARBA"/>
</dbReference>
<comment type="similarity">
    <text evidence="3 9">Belongs to the cytochrome P450 family.</text>
</comment>
<dbReference type="EMBL" id="KT157040">
    <property type="protein sequence ID" value="ALM25792.1"/>
    <property type="molecule type" value="mRNA"/>
</dbReference>
<dbReference type="InterPro" id="IPR017972">
    <property type="entry name" value="Cyt_P450_CS"/>
</dbReference>
<keyword evidence="5 8" id="KW-0479">Metal-binding</keyword>
<dbReference type="GO" id="GO:0016020">
    <property type="term" value="C:membrane"/>
    <property type="evidence" value="ECO:0007669"/>
    <property type="project" value="UniProtKB-SubCell"/>
</dbReference>
<evidence type="ECO:0000256" key="7">
    <source>
        <dbReference type="ARBA" id="ARBA00023004"/>
    </source>
</evidence>
<keyword evidence="6 9" id="KW-0560">Oxidoreductase</keyword>
<evidence type="ECO:0000256" key="8">
    <source>
        <dbReference type="PIRSR" id="PIRSR602401-1"/>
    </source>
</evidence>
<dbReference type="InterPro" id="IPR001128">
    <property type="entry name" value="Cyt_P450"/>
</dbReference>
<evidence type="ECO:0000256" key="2">
    <source>
        <dbReference type="ARBA" id="ARBA00004167"/>
    </source>
</evidence>
<dbReference type="InterPro" id="IPR036396">
    <property type="entry name" value="Cyt_P450_sf"/>
</dbReference>
<evidence type="ECO:0000256" key="1">
    <source>
        <dbReference type="ARBA" id="ARBA00001971"/>
    </source>
</evidence>
<evidence type="ECO:0000256" key="10">
    <source>
        <dbReference type="SAM" id="MobiDB-lite"/>
    </source>
</evidence>
<reference evidence="11" key="1">
    <citation type="journal article" date="2016" name="BMC Genomics">
        <title>Combined metabolome and transcriptome profiling provides new insights into diterpene biosynthesis in S. pomifera glandular trichomes.</title>
        <authorList>
            <person name="Trikka F.A."/>
            <person name="Nikolaidis A."/>
            <person name="Ignea C."/>
            <person name="Tsaballa A."/>
            <person name="Tziveleka L.-A."/>
            <person name="Ioannou E."/>
            <person name="Roussis V."/>
            <person name="Stea E.A."/>
            <person name="Bozic D."/>
            <person name="Argiriou A."/>
            <person name="Kanellis A."/>
            <person name="Kampranis S.C."/>
            <person name="Makris A.M."/>
        </authorList>
    </citation>
    <scope>NUCLEOTIDE SEQUENCE</scope>
    <source>
        <tissue evidence="11">Leaf trichomes</tissue>
    </source>
</reference>
<keyword evidence="4 8" id="KW-0349">Heme</keyword>
<evidence type="ECO:0000256" key="4">
    <source>
        <dbReference type="ARBA" id="ARBA00022617"/>
    </source>
</evidence>
<comment type="cofactor">
    <cofactor evidence="1 8">
        <name>heme</name>
        <dbReference type="ChEBI" id="CHEBI:30413"/>
    </cofactor>
</comment>
<comment type="subcellular location">
    <subcellularLocation>
        <location evidence="2">Membrane</location>
        <topology evidence="2">Single-pass membrane protein</topology>
    </subcellularLocation>
</comment>
<dbReference type="PRINTS" id="PR00385">
    <property type="entry name" value="P450"/>
</dbReference>
<dbReference type="Gene3D" id="1.10.630.10">
    <property type="entry name" value="Cytochrome P450"/>
    <property type="match status" value="1"/>
</dbReference>
<feature type="non-terminal residue" evidence="11">
    <location>
        <position position="456"/>
    </location>
</feature>
<dbReference type="PROSITE" id="PS00086">
    <property type="entry name" value="CYTOCHROME_P450"/>
    <property type="match status" value="1"/>
</dbReference>
<dbReference type="CDD" id="cd11072">
    <property type="entry name" value="CYP71-like"/>
    <property type="match status" value="1"/>
</dbReference>
<keyword evidence="7 8" id="KW-0408">Iron</keyword>
<dbReference type="Pfam" id="PF00067">
    <property type="entry name" value="p450"/>
    <property type="match status" value="1"/>
</dbReference>
<dbReference type="AlphaFoldDB" id="A0A0S1TK47"/>
<dbReference type="PRINTS" id="PR00463">
    <property type="entry name" value="EP450I"/>
</dbReference>
<organism evidence="11">
    <name type="scientific">Salvia pomifera</name>
    <name type="common">Apple sage</name>
    <dbReference type="NCBI Taxonomy" id="396869"/>
    <lineage>
        <taxon>Eukaryota</taxon>
        <taxon>Viridiplantae</taxon>
        <taxon>Streptophyta</taxon>
        <taxon>Embryophyta</taxon>
        <taxon>Tracheophyta</taxon>
        <taxon>Spermatophyta</taxon>
        <taxon>Magnoliopsida</taxon>
        <taxon>eudicotyledons</taxon>
        <taxon>Gunneridae</taxon>
        <taxon>Pentapetalae</taxon>
        <taxon>asterids</taxon>
        <taxon>lamiids</taxon>
        <taxon>Lamiales</taxon>
        <taxon>Lamiaceae</taxon>
        <taxon>Nepetoideae</taxon>
        <taxon>Mentheae</taxon>
        <taxon>Salviinae</taxon>
        <taxon>Salvia</taxon>
        <taxon>Salvia incertae sedis</taxon>
    </lineage>
</organism>
<dbReference type="SUPFAM" id="SSF48264">
    <property type="entry name" value="Cytochrome P450"/>
    <property type="match status" value="1"/>
</dbReference>
<dbReference type="GO" id="GO:0020037">
    <property type="term" value="F:heme binding"/>
    <property type="evidence" value="ECO:0007669"/>
    <property type="project" value="InterPro"/>
</dbReference>
<evidence type="ECO:0000256" key="5">
    <source>
        <dbReference type="ARBA" id="ARBA00022723"/>
    </source>
</evidence>
<dbReference type="PANTHER" id="PTHR47955:SF15">
    <property type="entry name" value="CYTOCHROME P450 71A2-LIKE"/>
    <property type="match status" value="1"/>
</dbReference>
<protein>
    <submittedName>
        <fullName evidence="11">Cytochrome P450 71AU68</fullName>
    </submittedName>
</protein>
<feature type="compositionally biased region" description="Basic and acidic residues" evidence="10">
    <location>
        <begin position="24"/>
        <end position="37"/>
    </location>
</feature>
<dbReference type="GO" id="GO:0016114">
    <property type="term" value="P:terpenoid biosynthetic process"/>
    <property type="evidence" value="ECO:0007669"/>
    <property type="project" value="UniProtKB-ARBA"/>
</dbReference>
<feature type="binding site" description="axial binding residue" evidence="8">
    <location>
        <position position="418"/>
    </location>
    <ligand>
        <name>heme</name>
        <dbReference type="ChEBI" id="CHEBI:30413"/>
    </ligand>
    <ligandPart>
        <name>Fe</name>
        <dbReference type="ChEBI" id="CHEBI:18248"/>
    </ligandPart>
</feature>
<sequence length="456" mass="51697">MDAQEICIQASKFKKPPSISAKATSDRKPPPTERLDSPRPPILRRQTRPRHASLHFGSKPVIIVQSADAATQILKDHDLVFSDKPYTRSIRRLLYDLKDVTISPYNEYWRKMKSICILQLLSVKRVQSFKFIREEEIALLLEKIESSCSSCSAVDLSEMFDLHANNVVCRAAFGRRLSEEEGGKRFMMLLKELFQIIGGAEIGEFVVWLSWISRLNGFASRVDKLSKELDEFLEQVVQEHLDGARNDAMGENRENFVDILLNASVDRDGIKAIILDMLAGGTDTTSTTLEWAMTELLRHPKAMSTLQGEIREIVKDKPNIKDDDLPRMQYLRAVIKETLRLHPPVPILGRVAREDIIVMGYEIKAATMVITNVWAIGRDPASWDEPEKFHPERFLNSSLEFKGLDCKFIPFGHGRRGCPGITLAIASAELLLANLVHKFEWKLANGAKCEDLDVTR</sequence>